<feature type="binding site" evidence="6">
    <location>
        <position position="208"/>
    </location>
    <ligand>
        <name>Zn(2+)</name>
        <dbReference type="ChEBI" id="CHEBI:29105"/>
    </ligand>
</feature>
<evidence type="ECO:0000256" key="4">
    <source>
        <dbReference type="ARBA" id="ARBA00022989"/>
    </source>
</evidence>
<dbReference type="GO" id="GO:0038023">
    <property type="term" value="F:signaling receptor activity"/>
    <property type="evidence" value="ECO:0007669"/>
    <property type="project" value="TreeGrafter"/>
</dbReference>
<dbReference type="AlphaFoldDB" id="A0A6H5G0B1"/>
<dbReference type="EMBL" id="CADCXU010003335">
    <property type="protein sequence ID" value="CAA9995473.1"/>
    <property type="molecule type" value="Genomic_DNA"/>
</dbReference>
<dbReference type="OrthoDB" id="535992at2759"/>
<keyword evidence="8" id="KW-1185">Reference proteome</keyword>
<evidence type="ECO:0000313" key="7">
    <source>
        <dbReference type="EMBL" id="CAA9995473.1"/>
    </source>
</evidence>
<keyword evidence="6" id="KW-0862">Zinc</keyword>
<evidence type="ECO:0008006" key="9">
    <source>
        <dbReference type="Google" id="ProtNLM"/>
    </source>
</evidence>
<evidence type="ECO:0000256" key="3">
    <source>
        <dbReference type="ARBA" id="ARBA00022692"/>
    </source>
</evidence>
<keyword evidence="5" id="KW-0472">Membrane</keyword>
<dbReference type="GO" id="GO:0046872">
    <property type="term" value="F:metal ion binding"/>
    <property type="evidence" value="ECO:0007669"/>
    <property type="project" value="UniProtKB-KW"/>
</dbReference>
<sequence>MADGNAPPRQLLLWRDMPRHLQFNPYIHTGYRPLLSFWGSLGSLFYMHNETINIFTHGESHTKFPFMLHYFSRIDRNNVVSRKLTTRPNDWKQLQSCALPMVCASVFCLPRILQWLLISCYCIFAICGLFKALSASSPWNRRLCFALPFCMRNLLCVLRLTRFGGGNPANFSNVVLQDLLAVIGGAIGACNVPEKWLPGSLDMYFNSHNIMHVLVVSAVYYMYHAARKIEMFSIKGCRTAQHQPVICSEPLGHDSSTFRSG</sequence>
<dbReference type="GO" id="GO:0016020">
    <property type="term" value="C:membrane"/>
    <property type="evidence" value="ECO:0007669"/>
    <property type="project" value="UniProtKB-SubCell"/>
</dbReference>
<dbReference type="Proteomes" id="UP000479000">
    <property type="component" value="Unassembled WGS sequence"/>
</dbReference>
<name>A0A6H5G0B1_9HEMI</name>
<comment type="subcellular location">
    <subcellularLocation>
        <location evidence="1">Membrane</location>
        <topology evidence="1">Multi-pass membrane protein</topology>
    </subcellularLocation>
</comment>
<gene>
    <name evidence="7" type="ORF">NTEN_LOCUS2264</name>
</gene>
<evidence type="ECO:0000256" key="5">
    <source>
        <dbReference type="ARBA" id="ARBA00023136"/>
    </source>
</evidence>
<keyword evidence="4" id="KW-1133">Transmembrane helix</keyword>
<dbReference type="Pfam" id="PF03006">
    <property type="entry name" value="HlyIII"/>
    <property type="match status" value="1"/>
</dbReference>
<keyword evidence="3" id="KW-0812">Transmembrane</keyword>
<dbReference type="InterPro" id="IPR004254">
    <property type="entry name" value="AdipoR/HlyIII-related"/>
</dbReference>
<proteinExistence type="inferred from homology"/>
<protein>
    <recommendedName>
        <fullName evidence="9">Progestin and adipoQ receptor family member 4</fullName>
    </recommendedName>
</protein>
<accession>A0A6H5G0B1</accession>
<evidence type="ECO:0000256" key="6">
    <source>
        <dbReference type="PIRSR" id="PIRSR604254-1"/>
    </source>
</evidence>
<evidence type="ECO:0000256" key="2">
    <source>
        <dbReference type="ARBA" id="ARBA00007018"/>
    </source>
</evidence>
<dbReference type="PANTHER" id="PTHR20855">
    <property type="entry name" value="ADIPOR/PROGESTIN RECEPTOR-RELATED"/>
    <property type="match status" value="1"/>
</dbReference>
<comment type="similarity">
    <text evidence="2">Belongs to the ADIPOR family.</text>
</comment>
<organism evidence="7 8">
    <name type="scientific">Nesidiocoris tenuis</name>
    <dbReference type="NCBI Taxonomy" id="355587"/>
    <lineage>
        <taxon>Eukaryota</taxon>
        <taxon>Metazoa</taxon>
        <taxon>Ecdysozoa</taxon>
        <taxon>Arthropoda</taxon>
        <taxon>Hexapoda</taxon>
        <taxon>Insecta</taxon>
        <taxon>Pterygota</taxon>
        <taxon>Neoptera</taxon>
        <taxon>Paraneoptera</taxon>
        <taxon>Hemiptera</taxon>
        <taxon>Heteroptera</taxon>
        <taxon>Panheteroptera</taxon>
        <taxon>Cimicomorpha</taxon>
        <taxon>Miridae</taxon>
        <taxon>Dicyphina</taxon>
        <taxon>Nesidiocoris</taxon>
    </lineage>
</organism>
<dbReference type="PANTHER" id="PTHR20855:SF138">
    <property type="entry name" value="PROGESTIN AND ADIPOQ RECEPTOR FAMILY MEMBER 4"/>
    <property type="match status" value="1"/>
</dbReference>
<feature type="binding site" evidence="6">
    <location>
        <position position="212"/>
    </location>
    <ligand>
        <name>Zn(2+)</name>
        <dbReference type="ChEBI" id="CHEBI:29105"/>
    </ligand>
</feature>
<evidence type="ECO:0000313" key="8">
    <source>
        <dbReference type="Proteomes" id="UP000479000"/>
    </source>
</evidence>
<reference evidence="7 8" key="1">
    <citation type="submission" date="2020-02" db="EMBL/GenBank/DDBJ databases">
        <authorList>
            <person name="Ferguson B K."/>
        </authorList>
    </citation>
    <scope>NUCLEOTIDE SEQUENCE [LARGE SCALE GENOMIC DNA]</scope>
</reference>
<keyword evidence="6" id="KW-0479">Metal-binding</keyword>
<evidence type="ECO:0000256" key="1">
    <source>
        <dbReference type="ARBA" id="ARBA00004141"/>
    </source>
</evidence>